<evidence type="ECO:0000256" key="1">
    <source>
        <dbReference type="SAM" id="SignalP"/>
    </source>
</evidence>
<dbReference type="EMBL" id="BBJS01000014">
    <property type="protein sequence ID" value="GAN12980.1"/>
    <property type="molecule type" value="Genomic_DNA"/>
</dbReference>
<sequence length="176" mass="18680">MKRLGLALALIGMSAPEAAMAQQRACITAPEAEAMTLVAMPDILRETGRVCAARLPANSLIRGNGTLIAKYETAADQAWPAARAAIVKLSDPTVDTLLQSDFARPLLTSLLVPFIVGRIGLEDCGVIDRLATQLAPLPPRNMASVVVTALQYLKSEKARGRQVAVPDLPLCPNGNR</sequence>
<reference evidence="2 3" key="1">
    <citation type="submission" date="2014-08" db="EMBL/GenBank/DDBJ databases">
        <title>Whole genome shotgun sequence of Sphingomonas paucimobilis NBRC 13935.</title>
        <authorList>
            <person name="Hosoyama A."/>
            <person name="Hashimoto M."/>
            <person name="Hosoyama Y."/>
            <person name="Noguchi M."/>
            <person name="Uohara A."/>
            <person name="Ohji S."/>
            <person name="Katano-Makiyama Y."/>
            <person name="Ichikawa N."/>
            <person name="Kimura A."/>
            <person name="Yamazoe A."/>
            <person name="Fujita N."/>
        </authorList>
    </citation>
    <scope>NUCLEOTIDE SEQUENCE [LARGE SCALE GENOMIC DNA]</scope>
    <source>
        <strain evidence="2 3">NBRC 13935</strain>
    </source>
</reference>
<feature type="chain" id="PRO_5002209062" evidence="1">
    <location>
        <begin position="22"/>
        <end position="176"/>
    </location>
</feature>
<dbReference type="RefSeq" id="WP_007403413.1">
    <property type="nucleotide sequence ID" value="NZ_BBJS01000014.1"/>
</dbReference>
<protein>
    <submittedName>
        <fullName evidence="2">DNA, contig: SP614</fullName>
    </submittedName>
</protein>
<keyword evidence="1" id="KW-0732">Signal</keyword>
<evidence type="ECO:0000313" key="2">
    <source>
        <dbReference type="EMBL" id="GAN12980.1"/>
    </source>
</evidence>
<organism evidence="2 3">
    <name type="scientific">Sphingomonas paucimobilis NBRC 13935</name>
    <dbReference type="NCBI Taxonomy" id="1219050"/>
    <lineage>
        <taxon>Bacteria</taxon>
        <taxon>Pseudomonadati</taxon>
        <taxon>Pseudomonadota</taxon>
        <taxon>Alphaproteobacteria</taxon>
        <taxon>Sphingomonadales</taxon>
        <taxon>Sphingomonadaceae</taxon>
        <taxon>Sphingomonas</taxon>
    </lineage>
</organism>
<name>A0A0C9M0T6_SPHPI</name>
<dbReference type="GeneID" id="78529265"/>
<gene>
    <name evidence="2" type="ORF">SP6_14_01370</name>
</gene>
<evidence type="ECO:0000313" key="3">
    <source>
        <dbReference type="Proteomes" id="UP000032025"/>
    </source>
</evidence>
<proteinExistence type="predicted"/>
<feature type="signal peptide" evidence="1">
    <location>
        <begin position="1"/>
        <end position="21"/>
    </location>
</feature>
<accession>A0A0C9M0T6</accession>
<comment type="caution">
    <text evidence="2">The sequence shown here is derived from an EMBL/GenBank/DDBJ whole genome shotgun (WGS) entry which is preliminary data.</text>
</comment>
<keyword evidence="3" id="KW-1185">Reference proteome</keyword>
<dbReference type="AlphaFoldDB" id="A0A0C9M0T6"/>
<dbReference type="Proteomes" id="UP000032025">
    <property type="component" value="Unassembled WGS sequence"/>
</dbReference>